<dbReference type="InterPro" id="IPR005950">
    <property type="entry name" value="ModA"/>
</dbReference>
<comment type="similarity">
    <text evidence="1">Belongs to the bacterial solute-binding protein ModA family.</text>
</comment>
<dbReference type="AlphaFoldDB" id="A0A3C1KKF2"/>
<evidence type="ECO:0000256" key="4">
    <source>
        <dbReference type="PIRSR" id="PIRSR004846-1"/>
    </source>
</evidence>
<evidence type="ECO:0000313" key="6">
    <source>
        <dbReference type="Proteomes" id="UP000259273"/>
    </source>
</evidence>
<feature type="binding site" evidence="4">
    <location>
        <position position="63"/>
    </location>
    <ligand>
        <name>molybdate</name>
        <dbReference type="ChEBI" id="CHEBI:36264"/>
    </ligand>
</feature>
<dbReference type="Pfam" id="PF13531">
    <property type="entry name" value="SBP_bac_11"/>
    <property type="match status" value="1"/>
</dbReference>
<evidence type="ECO:0000256" key="2">
    <source>
        <dbReference type="ARBA" id="ARBA00022723"/>
    </source>
</evidence>
<dbReference type="EMBL" id="DMND01000067">
    <property type="protein sequence ID" value="HAN26943.1"/>
    <property type="molecule type" value="Genomic_DNA"/>
</dbReference>
<keyword evidence="3" id="KW-0732">Signal</keyword>
<dbReference type="STRING" id="1121937.GCA_000423125_00090"/>
<evidence type="ECO:0000256" key="3">
    <source>
        <dbReference type="ARBA" id="ARBA00022729"/>
    </source>
</evidence>
<dbReference type="Proteomes" id="UP000259273">
    <property type="component" value="Unassembled WGS sequence"/>
</dbReference>
<dbReference type="GO" id="GO:0046872">
    <property type="term" value="F:metal ion binding"/>
    <property type="evidence" value="ECO:0007669"/>
    <property type="project" value="UniProtKB-KW"/>
</dbReference>
<comment type="caution">
    <text evidence="5">The sequence shown here is derived from an EMBL/GenBank/DDBJ whole genome shotgun (WGS) entry which is preliminary data.</text>
</comment>
<dbReference type="PIRSF" id="PIRSF004846">
    <property type="entry name" value="ModA"/>
    <property type="match status" value="1"/>
</dbReference>
<sequence>MKKSALRRVWLLAGWLALWGQPTLAGVDIRVAVAANFTATFEALAGPYEQASGNRLVISPGATGALYSQIANAAPFDVFLAADELRPRKLVEHGMAVAGTAFVYAQGIPVLWSPDAALIDAEASVLRQGQFRYLAIAEPRTAPYGAAARSVLDALGLWDSLERRRQLVRGSSVAQTHSQVASGAIELGFVALAQVQTAQGIPGSHWIPPAELYAPLTQGAVLLSGARARAAARHFLRWLQDDAEAAAIIEAAGYRRG</sequence>
<dbReference type="PANTHER" id="PTHR30632">
    <property type="entry name" value="MOLYBDATE-BINDING PERIPLASMIC PROTEIN"/>
    <property type="match status" value="1"/>
</dbReference>
<keyword evidence="4" id="KW-0500">Molybdenum</keyword>
<feature type="binding site" evidence="4">
    <location>
        <position position="173"/>
    </location>
    <ligand>
        <name>molybdate</name>
        <dbReference type="ChEBI" id="CHEBI:36264"/>
    </ligand>
</feature>
<dbReference type="GO" id="GO:0030973">
    <property type="term" value="F:molybdate ion binding"/>
    <property type="evidence" value="ECO:0007669"/>
    <property type="project" value="TreeGrafter"/>
</dbReference>
<dbReference type="GO" id="GO:0015689">
    <property type="term" value="P:molybdate ion transport"/>
    <property type="evidence" value="ECO:0007669"/>
    <property type="project" value="InterPro"/>
</dbReference>
<evidence type="ECO:0000256" key="1">
    <source>
        <dbReference type="ARBA" id="ARBA00009175"/>
    </source>
</evidence>
<dbReference type="PANTHER" id="PTHR30632:SF14">
    <property type="entry name" value="TUNGSTATE_MOLYBDATE_CHROMATE-BINDING PROTEIN MODA"/>
    <property type="match status" value="1"/>
</dbReference>
<dbReference type="NCBIfam" id="TIGR01256">
    <property type="entry name" value="modA"/>
    <property type="match status" value="1"/>
</dbReference>
<organism evidence="5 6">
    <name type="scientific">Haliea salexigens</name>
    <dbReference type="NCBI Taxonomy" id="287487"/>
    <lineage>
        <taxon>Bacteria</taxon>
        <taxon>Pseudomonadati</taxon>
        <taxon>Pseudomonadota</taxon>
        <taxon>Gammaproteobacteria</taxon>
        <taxon>Cellvibrionales</taxon>
        <taxon>Halieaceae</taxon>
        <taxon>Haliea</taxon>
    </lineage>
</organism>
<proteinExistence type="inferred from homology"/>
<gene>
    <name evidence="5" type="primary">modA</name>
    <name evidence="5" type="ORF">DCP75_04340</name>
</gene>
<reference evidence="5 6" key="1">
    <citation type="journal article" date="2018" name="Nat. Biotechnol.">
        <title>A standardized bacterial taxonomy based on genome phylogeny substantially revises the tree of life.</title>
        <authorList>
            <person name="Parks D.H."/>
            <person name="Chuvochina M."/>
            <person name="Waite D.W."/>
            <person name="Rinke C."/>
            <person name="Skarshewski A."/>
            <person name="Chaumeil P.A."/>
            <person name="Hugenholtz P."/>
        </authorList>
    </citation>
    <scope>NUCLEOTIDE SEQUENCE [LARGE SCALE GENOMIC DNA]</scope>
    <source>
        <strain evidence="5">UBA9158</strain>
    </source>
</reference>
<dbReference type="Gene3D" id="3.40.190.10">
    <property type="entry name" value="Periplasmic binding protein-like II"/>
    <property type="match status" value="2"/>
</dbReference>
<dbReference type="InterPro" id="IPR050682">
    <property type="entry name" value="ModA/WtpA"/>
</dbReference>
<accession>A0A3C1KKF2</accession>
<evidence type="ECO:0000313" key="5">
    <source>
        <dbReference type="EMBL" id="HAN26943.1"/>
    </source>
</evidence>
<dbReference type="SUPFAM" id="SSF53850">
    <property type="entry name" value="Periplasmic binding protein-like II"/>
    <property type="match status" value="1"/>
</dbReference>
<keyword evidence="2 4" id="KW-0479">Metal-binding</keyword>
<protein>
    <submittedName>
        <fullName evidence="5">Molybdate ABC transporter substrate-binding protein</fullName>
    </submittedName>
</protein>
<name>A0A3C1KKF2_9GAMM</name>